<dbReference type="AlphaFoldDB" id="A0A2M9D1R0"/>
<organism evidence="2 3">
    <name type="scientific">Salinibacterium amurskyense</name>
    <dbReference type="NCBI Taxonomy" id="205941"/>
    <lineage>
        <taxon>Bacteria</taxon>
        <taxon>Bacillati</taxon>
        <taxon>Actinomycetota</taxon>
        <taxon>Actinomycetes</taxon>
        <taxon>Micrococcales</taxon>
        <taxon>Microbacteriaceae</taxon>
        <taxon>Salinibacterium</taxon>
    </lineage>
</organism>
<name>A0A2M9D1R0_9MICO</name>
<evidence type="ECO:0000313" key="2">
    <source>
        <dbReference type="EMBL" id="PJJ78144.1"/>
    </source>
</evidence>
<accession>A0A2M9D1R0</accession>
<keyword evidence="1" id="KW-1133">Transmembrane helix</keyword>
<dbReference type="Proteomes" id="UP000231742">
    <property type="component" value="Unassembled WGS sequence"/>
</dbReference>
<evidence type="ECO:0000256" key="1">
    <source>
        <dbReference type="SAM" id="Phobius"/>
    </source>
</evidence>
<keyword evidence="1" id="KW-0472">Membrane</keyword>
<dbReference type="EMBL" id="PGFH01000003">
    <property type="protein sequence ID" value="PJJ78144.1"/>
    <property type="molecule type" value="Genomic_DNA"/>
</dbReference>
<sequence>MLGDRVSDKAHESRAPASFTEDSGFGLAMAACLRAQRDREPRTWFQRLRGASPLSAEASAVYAHGVGELESAVALAALGADWFIAGSTDSGDTSVGADHVVLGPAGVFAVCSRRHPGAKAVTAGRMILINGRRVAYVRDATILAERLTDSFAALGAPSVQVRPLVTLTGTSELVRGRMKAPVPVLPLQDLAAWLIRHEAVYSRAEIAALVPVAGRLSGWTARPAVTGPSIRLTARFERLRTEVDAARRRYRLWIAVGGAVALAATVTMVAFAIPAIVALFAG</sequence>
<comment type="caution">
    <text evidence="2">The sequence shown here is derived from an EMBL/GenBank/DDBJ whole genome shotgun (WGS) entry which is preliminary data.</text>
</comment>
<proteinExistence type="predicted"/>
<feature type="transmembrane region" description="Helical" evidence="1">
    <location>
        <begin position="252"/>
        <end position="281"/>
    </location>
</feature>
<protein>
    <recommendedName>
        <fullName evidence="4">Nuclease-like protein</fullName>
    </recommendedName>
</protein>
<keyword evidence="1" id="KW-0812">Transmembrane</keyword>
<reference evidence="2 3" key="1">
    <citation type="submission" date="2017-11" db="EMBL/GenBank/DDBJ databases">
        <title>Genomic Encyclopedia of Archaeal and Bacterial Type Strains, Phase II (KMG-II): From Individual Species to Whole Genera.</title>
        <authorList>
            <person name="Goeker M."/>
        </authorList>
    </citation>
    <scope>NUCLEOTIDE SEQUENCE [LARGE SCALE GENOMIC DNA]</scope>
    <source>
        <strain evidence="2 3">DSM 16400</strain>
    </source>
</reference>
<evidence type="ECO:0008006" key="4">
    <source>
        <dbReference type="Google" id="ProtNLM"/>
    </source>
</evidence>
<gene>
    <name evidence="2" type="ORF">CLV85_2599</name>
</gene>
<evidence type="ECO:0000313" key="3">
    <source>
        <dbReference type="Proteomes" id="UP000231742"/>
    </source>
</evidence>
<keyword evidence="3" id="KW-1185">Reference proteome</keyword>